<keyword evidence="1" id="KW-0175">Coiled coil</keyword>
<sequence>MSLSESTYSNVLLGEVETLRRLRRHRADRAERALREAKRAQKALLAHIQQAQDALEQTRQEEARQSAQLLSQHQGQVLTLQALKSWGAQERSLSATTRRDQGQLETLRGQRAEKEASVDSTQKHVTECLRQVEKLQELSRLLTQEST</sequence>
<dbReference type="InterPro" id="IPR053716">
    <property type="entry name" value="Flag_assembly_chemotaxis_eff"/>
</dbReference>
<organism evidence="3 4">
    <name type="scientific">Pseudomonas cyclaminis</name>
    <dbReference type="NCBI Taxonomy" id="2781239"/>
    <lineage>
        <taxon>Bacteria</taxon>
        <taxon>Pseudomonadati</taxon>
        <taxon>Pseudomonadota</taxon>
        <taxon>Gammaproteobacteria</taxon>
        <taxon>Pseudomonadales</taxon>
        <taxon>Pseudomonadaceae</taxon>
        <taxon>Pseudomonas</taxon>
    </lineage>
</organism>
<accession>A0ABR9SMH8</accession>
<dbReference type="Pfam" id="PF07321">
    <property type="entry name" value="YscO"/>
    <property type="match status" value="1"/>
</dbReference>
<evidence type="ECO:0000256" key="2">
    <source>
        <dbReference type="SAM" id="MobiDB-lite"/>
    </source>
</evidence>
<reference evidence="3 4" key="1">
    <citation type="submission" date="2020-10" db="EMBL/GenBank/DDBJ databases">
        <title>The draft genomes of Cyclamen pathogen Pseudomonas sp.</title>
        <authorList>
            <person name="Fujikawa T."/>
            <person name="Sawada H."/>
        </authorList>
    </citation>
    <scope>NUCLEOTIDE SEQUENCE [LARGE SCALE GENOMIC DNA]</scope>
    <source>
        <strain evidence="3 4">MAFF 301449</strain>
    </source>
</reference>
<dbReference type="RefSeq" id="WP_193862136.1">
    <property type="nucleotide sequence ID" value="NZ_JADDUM010000027.1"/>
</dbReference>
<dbReference type="InterPro" id="IPR009929">
    <property type="entry name" value="T3SS_YscO"/>
</dbReference>
<evidence type="ECO:0000313" key="4">
    <source>
        <dbReference type="Proteomes" id="UP000613075"/>
    </source>
</evidence>
<comment type="caution">
    <text evidence="3">The sequence shown here is derived from an EMBL/GenBank/DDBJ whole genome shotgun (WGS) entry which is preliminary data.</text>
</comment>
<feature type="region of interest" description="Disordered" evidence="2">
    <location>
        <begin position="90"/>
        <end position="123"/>
    </location>
</feature>
<protein>
    <submittedName>
        <fullName evidence="3">YscO family type III secretion system apparatus protein</fullName>
    </submittedName>
</protein>
<gene>
    <name evidence="3" type="ORF">IQK56_03785</name>
</gene>
<dbReference type="EMBL" id="JADDUM010000027">
    <property type="protein sequence ID" value="MBE8590115.1"/>
    <property type="molecule type" value="Genomic_DNA"/>
</dbReference>
<dbReference type="Gene3D" id="1.10.287.1700">
    <property type="match status" value="1"/>
</dbReference>
<feature type="compositionally biased region" description="Basic and acidic residues" evidence="2">
    <location>
        <begin position="97"/>
        <end position="123"/>
    </location>
</feature>
<dbReference type="Proteomes" id="UP000613075">
    <property type="component" value="Unassembled WGS sequence"/>
</dbReference>
<name>A0ABR9SMH8_9PSED</name>
<evidence type="ECO:0000256" key="1">
    <source>
        <dbReference type="SAM" id="Coils"/>
    </source>
</evidence>
<feature type="coiled-coil region" evidence="1">
    <location>
        <begin position="27"/>
        <end position="68"/>
    </location>
</feature>
<evidence type="ECO:0000313" key="3">
    <source>
        <dbReference type="EMBL" id="MBE8590115.1"/>
    </source>
</evidence>
<proteinExistence type="predicted"/>
<keyword evidence="4" id="KW-1185">Reference proteome</keyword>